<keyword evidence="1" id="KW-0732">Signal</keyword>
<dbReference type="STRING" id="1123397.SAMN05660831_01506"/>
<organism evidence="2 3">
    <name type="scientific">Thiohalospira halophila DSM 15071</name>
    <dbReference type="NCBI Taxonomy" id="1123397"/>
    <lineage>
        <taxon>Bacteria</taxon>
        <taxon>Pseudomonadati</taxon>
        <taxon>Pseudomonadota</taxon>
        <taxon>Gammaproteobacteria</taxon>
        <taxon>Thiohalospirales</taxon>
        <taxon>Thiohalospiraceae</taxon>
        <taxon>Thiohalospira</taxon>
    </lineage>
</organism>
<dbReference type="AlphaFoldDB" id="A0A1I1RXN6"/>
<dbReference type="EMBL" id="FOMJ01000004">
    <property type="protein sequence ID" value="SFD35430.1"/>
    <property type="molecule type" value="Genomic_DNA"/>
</dbReference>
<feature type="signal peptide" evidence="1">
    <location>
        <begin position="1"/>
        <end position="21"/>
    </location>
</feature>
<accession>A0A1I1RXN6</accession>
<keyword evidence="3" id="KW-1185">Reference proteome</keyword>
<sequence length="192" mass="21482">MSQALRPALSLLLLMPVTAPAAGFNYHYTEGRGAQVEHESGVSGTAWRIEQSKDTGNRRVVLEYGERSWDNDIESSRLGFGLGWISRYDRNAELRFEARYLRLDVDAPAGLPAGWNAWGGSGSGFEYSAGLRFATDRTVELDAGIHHQVIGEDNTGYHAGLLFNLNRRITLGVQWQTDDYTTARGAQLRWRY</sequence>
<evidence type="ECO:0000313" key="2">
    <source>
        <dbReference type="EMBL" id="SFD35430.1"/>
    </source>
</evidence>
<name>A0A1I1RXN6_9GAMM</name>
<evidence type="ECO:0008006" key="4">
    <source>
        <dbReference type="Google" id="ProtNLM"/>
    </source>
</evidence>
<protein>
    <recommendedName>
        <fullName evidence="4">Outer membrane protein beta-barrel domain-containing protein</fullName>
    </recommendedName>
</protein>
<gene>
    <name evidence="2" type="ORF">SAMN05660831_01506</name>
</gene>
<proteinExistence type="predicted"/>
<evidence type="ECO:0000256" key="1">
    <source>
        <dbReference type="SAM" id="SignalP"/>
    </source>
</evidence>
<dbReference type="Proteomes" id="UP000198611">
    <property type="component" value="Unassembled WGS sequence"/>
</dbReference>
<feature type="chain" id="PRO_5011520829" description="Outer membrane protein beta-barrel domain-containing protein" evidence="1">
    <location>
        <begin position="22"/>
        <end position="192"/>
    </location>
</feature>
<dbReference type="RefSeq" id="WP_143613204.1">
    <property type="nucleotide sequence ID" value="NZ_FOMJ01000004.1"/>
</dbReference>
<reference evidence="2 3" key="1">
    <citation type="submission" date="2016-10" db="EMBL/GenBank/DDBJ databases">
        <authorList>
            <person name="de Groot N.N."/>
        </authorList>
    </citation>
    <scope>NUCLEOTIDE SEQUENCE [LARGE SCALE GENOMIC DNA]</scope>
    <source>
        <strain evidence="2 3">HL3</strain>
    </source>
</reference>
<evidence type="ECO:0000313" key="3">
    <source>
        <dbReference type="Proteomes" id="UP000198611"/>
    </source>
</evidence>